<dbReference type="EnsemblFungi" id="MAPG_06653T0">
    <property type="protein sequence ID" value="MAPG_06653T0"/>
    <property type="gene ID" value="MAPG_06653"/>
</dbReference>
<keyword evidence="3" id="KW-1185">Reference proteome</keyword>
<organism evidence="2 3">
    <name type="scientific">Magnaporthiopsis poae (strain ATCC 64411 / 73-15)</name>
    <name type="common">Kentucky bluegrass fungus</name>
    <name type="synonym">Magnaporthe poae</name>
    <dbReference type="NCBI Taxonomy" id="644358"/>
    <lineage>
        <taxon>Eukaryota</taxon>
        <taxon>Fungi</taxon>
        <taxon>Dikarya</taxon>
        <taxon>Ascomycota</taxon>
        <taxon>Pezizomycotina</taxon>
        <taxon>Sordariomycetes</taxon>
        <taxon>Sordariomycetidae</taxon>
        <taxon>Magnaporthales</taxon>
        <taxon>Magnaporthaceae</taxon>
        <taxon>Magnaporthiopsis</taxon>
    </lineage>
</organism>
<gene>
    <name evidence="1" type="ORF">MAPG_06653</name>
</gene>
<evidence type="ECO:0000313" key="3">
    <source>
        <dbReference type="Proteomes" id="UP000011715"/>
    </source>
</evidence>
<reference evidence="2" key="4">
    <citation type="journal article" date="2015" name="G3 (Bethesda)">
        <title>Genome sequences of three phytopathogenic species of the Magnaporthaceae family of fungi.</title>
        <authorList>
            <person name="Okagaki L.H."/>
            <person name="Nunes C.C."/>
            <person name="Sailsbery J."/>
            <person name="Clay B."/>
            <person name="Brown D."/>
            <person name="John T."/>
            <person name="Oh Y."/>
            <person name="Young N."/>
            <person name="Fitzgerald M."/>
            <person name="Haas B.J."/>
            <person name="Zeng Q."/>
            <person name="Young S."/>
            <person name="Adiconis X."/>
            <person name="Fan L."/>
            <person name="Levin J.Z."/>
            <person name="Mitchell T.K."/>
            <person name="Okubara P.A."/>
            <person name="Farman M.L."/>
            <person name="Kohn L.M."/>
            <person name="Birren B."/>
            <person name="Ma L.-J."/>
            <person name="Dean R.A."/>
        </authorList>
    </citation>
    <scope>NUCLEOTIDE SEQUENCE</scope>
    <source>
        <strain evidence="2">ATCC 64411 / 73-15</strain>
    </source>
</reference>
<reference evidence="2" key="5">
    <citation type="submission" date="2015-06" db="UniProtKB">
        <authorList>
            <consortium name="EnsemblFungi"/>
        </authorList>
    </citation>
    <scope>IDENTIFICATION</scope>
    <source>
        <strain evidence="2">ATCC 64411</strain>
    </source>
</reference>
<dbReference type="AlphaFoldDB" id="A0A0C4E2L2"/>
<reference evidence="1" key="3">
    <citation type="submission" date="2011-03" db="EMBL/GenBank/DDBJ databases">
        <title>Annotation of Magnaporthe poae ATCC 64411.</title>
        <authorList>
            <person name="Ma L.-J."/>
            <person name="Dead R."/>
            <person name="Young S.K."/>
            <person name="Zeng Q."/>
            <person name="Gargeya S."/>
            <person name="Fitzgerald M."/>
            <person name="Haas B."/>
            <person name="Abouelleil A."/>
            <person name="Alvarado L."/>
            <person name="Arachchi H.M."/>
            <person name="Berlin A."/>
            <person name="Brown A."/>
            <person name="Chapman S.B."/>
            <person name="Chen Z."/>
            <person name="Dunbar C."/>
            <person name="Freedman E."/>
            <person name="Gearin G."/>
            <person name="Gellesch M."/>
            <person name="Goldberg J."/>
            <person name="Griggs A."/>
            <person name="Gujja S."/>
            <person name="Heiman D."/>
            <person name="Howarth C."/>
            <person name="Larson L."/>
            <person name="Lui A."/>
            <person name="MacDonald P.J.P."/>
            <person name="Mehta T."/>
            <person name="Montmayeur A."/>
            <person name="Murphy C."/>
            <person name="Neiman D."/>
            <person name="Pearson M."/>
            <person name="Priest M."/>
            <person name="Roberts A."/>
            <person name="Saif S."/>
            <person name="Shea T."/>
            <person name="Shenoy N."/>
            <person name="Sisk P."/>
            <person name="Stolte C."/>
            <person name="Sykes S."/>
            <person name="Yandava C."/>
            <person name="Wortman J."/>
            <person name="Nusbaum C."/>
            <person name="Birren B."/>
        </authorList>
    </citation>
    <scope>NUCLEOTIDE SEQUENCE</scope>
    <source>
        <strain evidence="1">ATCC 64411</strain>
    </source>
</reference>
<dbReference type="VEuPathDB" id="FungiDB:MAPG_06653"/>
<name>A0A0C4E2L2_MAGP6</name>
<proteinExistence type="predicted"/>
<reference evidence="3" key="1">
    <citation type="submission" date="2010-05" db="EMBL/GenBank/DDBJ databases">
        <title>The genome sequence of Magnaporthe poae strain ATCC 64411.</title>
        <authorList>
            <person name="Ma L.-J."/>
            <person name="Dead R."/>
            <person name="Young S."/>
            <person name="Zeng Q."/>
            <person name="Koehrsen M."/>
            <person name="Alvarado L."/>
            <person name="Berlin A."/>
            <person name="Chapman S.B."/>
            <person name="Chen Z."/>
            <person name="Freedman E."/>
            <person name="Gellesch M."/>
            <person name="Goldberg J."/>
            <person name="Griggs A."/>
            <person name="Gujja S."/>
            <person name="Heilman E.R."/>
            <person name="Heiman D."/>
            <person name="Hepburn T."/>
            <person name="Howarth C."/>
            <person name="Jen D."/>
            <person name="Larson L."/>
            <person name="Mehta T."/>
            <person name="Neiman D."/>
            <person name="Pearson M."/>
            <person name="Roberts A."/>
            <person name="Saif S."/>
            <person name="Shea T."/>
            <person name="Shenoy N."/>
            <person name="Sisk P."/>
            <person name="Stolte C."/>
            <person name="Sykes S."/>
            <person name="Walk T."/>
            <person name="White J."/>
            <person name="Yandava C."/>
            <person name="Haas B."/>
            <person name="Nusbaum C."/>
            <person name="Birren B."/>
        </authorList>
    </citation>
    <scope>NUCLEOTIDE SEQUENCE [LARGE SCALE GENOMIC DNA]</scope>
    <source>
        <strain evidence="3">ATCC 64411 / 73-15</strain>
    </source>
</reference>
<reference evidence="1" key="2">
    <citation type="submission" date="2010-05" db="EMBL/GenBank/DDBJ databases">
        <title>The Genome Sequence of Magnaporthe poae strain ATCC 64411.</title>
        <authorList>
            <consortium name="The Broad Institute Genome Sequencing Platform"/>
            <consortium name="Broad Institute Genome Sequencing Center for Infectious Disease"/>
            <person name="Ma L.-J."/>
            <person name="Dead R."/>
            <person name="Young S."/>
            <person name="Zeng Q."/>
            <person name="Koehrsen M."/>
            <person name="Alvarado L."/>
            <person name="Berlin A."/>
            <person name="Chapman S.B."/>
            <person name="Chen Z."/>
            <person name="Freedman E."/>
            <person name="Gellesch M."/>
            <person name="Goldberg J."/>
            <person name="Griggs A."/>
            <person name="Gujja S."/>
            <person name="Heilman E.R."/>
            <person name="Heiman D."/>
            <person name="Hepburn T."/>
            <person name="Howarth C."/>
            <person name="Jen D."/>
            <person name="Larson L."/>
            <person name="Mehta T."/>
            <person name="Neiman D."/>
            <person name="Pearson M."/>
            <person name="Roberts A."/>
            <person name="Saif S."/>
            <person name="Shea T."/>
            <person name="Shenoy N."/>
            <person name="Sisk P."/>
            <person name="Stolte C."/>
            <person name="Sykes S."/>
            <person name="Walk T."/>
            <person name="White J."/>
            <person name="Yandava C."/>
            <person name="Haas B."/>
            <person name="Nusbaum C."/>
            <person name="Birren B."/>
        </authorList>
    </citation>
    <scope>NUCLEOTIDE SEQUENCE</scope>
    <source>
        <strain evidence="1">ATCC 64411</strain>
    </source>
</reference>
<dbReference type="Proteomes" id="UP000011715">
    <property type="component" value="Unassembled WGS sequence"/>
</dbReference>
<evidence type="ECO:0000313" key="1">
    <source>
        <dbReference type="EMBL" id="KLU87658.1"/>
    </source>
</evidence>
<dbReference type="EMBL" id="GL876970">
    <property type="protein sequence ID" value="KLU87658.1"/>
    <property type="molecule type" value="Genomic_DNA"/>
</dbReference>
<protein>
    <submittedName>
        <fullName evidence="1 2">Uncharacterized protein</fullName>
    </submittedName>
</protein>
<evidence type="ECO:0000313" key="2">
    <source>
        <dbReference type="EnsemblFungi" id="MAPG_06653T0"/>
    </source>
</evidence>
<dbReference type="EMBL" id="ADBL01001609">
    <property type="status" value="NOT_ANNOTATED_CDS"/>
    <property type="molecule type" value="Genomic_DNA"/>
</dbReference>
<sequence>MVQFMSIRMGVVKAQVRDAAALRGETRRCSQIRAPYPRSPLFQEGKGVCCRAEYRGDRMGLHYTDDASVTVNSLIQALGLLTRIGQPHSVAWRIICMRGTVWDWQDLGMVASLPTISSTGSPDIDVERQYRAMFDTV</sequence>
<accession>A0A0C4E2L2</accession>